<reference evidence="1 2" key="1">
    <citation type="journal article" date="2014" name="ISME J.">
        <title>Ecophysiology of Thioploca ingrica as revealed by the complete genome sequence supplemented with proteomic evidence.</title>
        <authorList>
            <person name="Kojima H."/>
            <person name="Ogura Y."/>
            <person name="Yamamoto N."/>
            <person name="Togashi T."/>
            <person name="Mori H."/>
            <person name="Watanabe T."/>
            <person name="Nemoto F."/>
            <person name="Kurokawa K."/>
            <person name="Hayashi T."/>
            <person name="Fukui M."/>
        </authorList>
    </citation>
    <scope>NUCLEOTIDE SEQUENCE [LARGE SCALE GENOMIC DNA]</scope>
</reference>
<dbReference type="KEGG" id="tig:THII_2127"/>
<dbReference type="AlphaFoldDB" id="A0A090AGV6"/>
<gene>
    <name evidence="1" type="ORF">THII_2127</name>
</gene>
<dbReference type="Proteomes" id="UP000031623">
    <property type="component" value="Chromosome"/>
</dbReference>
<dbReference type="PANTHER" id="PTHR41791">
    <property type="entry name" value="SSL7039 PROTEIN"/>
    <property type="match status" value="1"/>
</dbReference>
<protein>
    <submittedName>
        <fullName evidence="1">Addiction module antitoxin RelB</fullName>
    </submittedName>
</protein>
<dbReference type="PIRSF" id="PIRSF028744">
    <property type="entry name" value="Addict_mod_HI1419"/>
    <property type="match status" value="1"/>
</dbReference>
<evidence type="ECO:0000313" key="2">
    <source>
        <dbReference type="Proteomes" id="UP000031623"/>
    </source>
</evidence>
<accession>A0A090AGV6</accession>
<dbReference type="InterPro" id="IPR009241">
    <property type="entry name" value="HigB-like"/>
</dbReference>
<name>A0A090AGV6_9GAMM</name>
<dbReference type="NCBIfam" id="TIGR02683">
    <property type="entry name" value="upstrm_HI1419"/>
    <property type="match status" value="1"/>
</dbReference>
<dbReference type="OrthoDB" id="9800258at2"/>
<dbReference type="PANTHER" id="PTHR41791:SF1">
    <property type="entry name" value="SSL7039 PROTEIN"/>
    <property type="match status" value="1"/>
</dbReference>
<dbReference type="STRING" id="40754.THII_2127"/>
<proteinExistence type="predicted"/>
<dbReference type="Pfam" id="PF05973">
    <property type="entry name" value="Gp49"/>
    <property type="match status" value="1"/>
</dbReference>
<sequence>MKYEIVSTNIFDKWFAELNDAVIKRKVLARIARVENGHFGDFKHIAVDLYELRFFFGSGLRIYYTIHSDQVVLLLVGGDKSSQSQDIKKAKQLLNELE</sequence>
<keyword evidence="2" id="KW-1185">Reference proteome</keyword>
<dbReference type="EMBL" id="AP014633">
    <property type="protein sequence ID" value="BAP56424.1"/>
    <property type="molecule type" value="Genomic_DNA"/>
</dbReference>
<dbReference type="HOGENOM" id="CLU_152445_0_1_6"/>
<dbReference type="InterPro" id="IPR014056">
    <property type="entry name" value="TypeIITA-like_toxin_pred"/>
</dbReference>
<organism evidence="1 2">
    <name type="scientific">Thioploca ingrica</name>
    <dbReference type="NCBI Taxonomy" id="40754"/>
    <lineage>
        <taxon>Bacteria</taxon>
        <taxon>Pseudomonadati</taxon>
        <taxon>Pseudomonadota</taxon>
        <taxon>Gammaproteobacteria</taxon>
        <taxon>Thiotrichales</taxon>
        <taxon>Thiotrichaceae</taxon>
        <taxon>Thioploca</taxon>
    </lineage>
</organism>
<evidence type="ECO:0000313" key="1">
    <source>
        <dbReference type="EMBL" id="BAP56424.1"/>
    </source>
</evidence>